<keyword evidence="11 18" id="KW-1133">Transmembrane helix</keyword>
<dbReference type="SUPFAM" id="SSF56112">
    <property type="entry name" value="Protein kinase-like (PK-like)"/>
    <property type="match status" value="2"/>
</dbReference>
<protein>
    <recommendedName>
        <fullName evidence="2">non-specific serine/threonine protein kinase</fullName>
        <ecNumber evidence="2">2.7.11.1</ecNumber>
    </recommendedName>
</protein>
<evidence type="ECO:0000256" key="15">
    <source>
        <dbReference type="ARBA" id="ARBA00047899"/>
    </source>
</evidence>
<dbReference type="PROSITE" id="PS50011">
    <property type="entry name" value="PROTEIN_KINASE_DOM"/>
    <property type="match status" value="2"/>
</dbReference>
<dbReference type="Pfam" id="PF00069">
    <property type="entry name" value="Pkinase"/>
    <property type="match status" value="1"/>
</dbReference>
<dbReference type="PROSITE" id="PS00108">
    <property type="entry name" value="PROTEIN_KINASE_ST"/>
    <property type="match status" value="2"/>
</dbReference>
<evidence type="ECO:0000313" key="22">
    <source>
        <dbReference type="Proteomes" id="UP000316621"/>
    </source>
</evidence>
<dbReference type="InterPro" id="IPR000719">
    <property type="entry name" value="Prot_kinase_dom"/>
</dbReference>
<dbReference type="AlphaFoldDB" id="A0A4Y7KP56"/>
<keyword evidence="4" id="KW-0808">Transferase</keyword>
<sequence>MDFAKAPSRRIHLDWRKRVSIIMGVAKGLLYLHQDSRHRIIHRDLKASNVLLDHDLNPKISDFGMAKIFQGNLGEANTARIVGTYGYMAPEYAMEGLYSIKSDVYSFGVLLLEILTGKKNSGFHLTRLAPSLIAYVWQFWIEGRGLELLDQLLTEASCNTAEFLRHIHIGLLCVQKDPTVRPNMSSVVVMLGSESSVLAQPQQPAVSVGRFVLQPEQSSLDYSHNARAEMSRLHDISKTKFNDIFITLLLLLLFLLINGPSSTEADEPIYSPFCTGTKVTPNGTSFETNRKLLLSSLPSNTSVSGGFYIASIGIPDVHGLALCRGDLTQEECLNCVNNGSKRIIDECPSSSSATIFYEVCHVRYSDVNFFSEMVYAAKYPTRGNLNNKSSNNSYNWNSTEQTIVGSKIYSLVLDKLISEIVSEAPDSGKMFSAKEANVESTSSKLYGLGQCTRDLSKDKCHQCLTQAQGDIATDDGNEGGFVVDNSCNLRYELYPFYRVQHLPGKKRRAITITVSISVLIFVVLGSWAYCRYGKSKREISPDDNKELPLMDFITIKVATDDFADSNKLGQGGFGAVYKGTLPDGREIAVKRLSRKSWQGLEEFKNEVILIARLQHRNLVKLLGYGIYGEEKLLIYEFMPNKSLDLFIFDETNRSQLDWETRLNIIHGIARGILYLHEDSRLKIIHRDLKPNNVLLDHEMNAKISDFGMARIFGEKQSEASTRRVVGTCGYMPPEYAMEGIFSVKSDVFSFGVVLLEILSGKRSNGFYLTEHAQTLLNYAWNLWNEGKGLDFIDQFLIEFASAPAEELLRCLHIGLLCVQEDAADRPTMSYVLVMLGSDKSIDLPQPTHPAFSVGRFASGLMGQSSSSNNLYSVNDLTVSNFTAR</sequence>
<comment type="subcellular location">
    <subcellularLocation>
        <location evidence="1">Membrane</location>
        <topology evidence="1">Single-pass membrane protein</topology>
    </subcellularLocation>
</comment>
<keyword evidence="8 17" id="KW-0547">Nucleotide-binding</keyword>
<evidence type="ECO:0000313" key="21">
    <source>
        <dbReference type="EMBL" id="RZC75123.1"/>
    </source>
</evidence>
<keyword evidence="6" id="KW-0732">Signal</keyword>
<evidence type="ECO:0000256" key="1">
    <source>
        <dbReference type="ARBA" id="ARBA00004167"/>
    </source>
</evidence>
<keyword evidence="7" id="KW-0677">Repeat</keyword>
<organism evidence="21 22">
    <name type="scientific">Papaver somniferum</name>
    <name type="common">Opium poppy</name>
    <dbReference type="NCBI Taxonomy" id="3469"/>
    <lineage>
        <taxon>Eukaryota</taxon>
        <taxon>Viridiplantae</taxon>
        <taxon>Streptophyta</taxon>
        <taxon>Embryophyta</taxon>
        <taxon>Tracheophyta</taxon>
        <taxon>Spermatophyta</taxon>
        <taxon>Magnoliopsida</taxon>
        <taxon>Ranunculales</taxon>
        <taxon>Papaveraceae</taxon>
        <taxon>Papaveroideae</taxon>
        <taxon>Papaver</taxon>
    </lineage>
</organism>
<keyword evidence="5 18" id="KW-0812">Transmembrane</keyword>
<evidence type="ECO:0000256" key="7">
    <source>
        <dbReference type="ARBA" id="ARBA00022737"/>
    </source>
</evidence>
<evidence type="ECO:0000256" key="10">
    <source>
        <dbReference type="ARBA" id="ARBA00022840"/>
    </source>
</evidence>
<dbReference type="Proteomes" id="UP000316621">
    <property type="component" value="Chromosome 8"/>
</dbReference>
<dbReference type="FunFam" id="1.10.510.10:FF:000060">
    <property type="entry name" value="G-type lectin S-receptor-like serine/threonine-protein kinase"/>
    <property type="match status" value="1"/>
</dbReference>
<keyword evidence="12 18" id="KW-0472">Membrane</keyword>
<dbReference type="Gene3D" id="3.30.200.20">
    <property type="entry name" value="Phosphorylase Kinase, domain 1"/>
    <property type="match status" value="1"/>
</dbReference>
<evidence type="ECO:0000259" key="20">
    <source>
        <dbReference type="PROSITE" id="PS51473"/>
    </source>
</evidence>
<evidence type="ECO:0000256" key="6">
    <source>
        <dbReference type="ARBA" id="ARBA00022729"/>
    </source>
</evidence>
<feature type="domain" description="Gnk2-homologous" evidence="20">
    <location>
        <begin position="267"/>
        <end position="369"/>
    </location>
</feature>
<dbReference type="Gene3D" id="3.30.430.20">
    <property type="entry name" value="Gnk2 domain, C-X8-C-X2-C motif"/>
    <property type="match status" value="2"/>
</dbReference>
<gene>
    <name evidence="21" type="ORF">C5167_050610</name>
</gene>
<dbReference type="Gene3D" id="1.10.510.10">
    <property type="entry name" value="Transferase(Phosphotransferase) domain 1"/>
    <property type="match status" value="2"/>
</dbReference>
<evidence type="ECO:0000256" key="5">
    <source>
        <dbReference type="ARBA" id="ARBA00022692"/>
    </source>
</evidence>
<dbReference type="GO" id="GO:0004674">
    <property type="term" value="F:protein serine/threonine kinase activity"/>
    <property type="evidence" value="ECO:0007669"/>
    <property type="project" value="UniProtKB-KW"/>
</dbReference>
<dbReference type="InterPro" id="IPR008271">
    <property type="entry name" value="Ser/Thr_kinase_AS"/>
</dbReference>
<evidence type="ECO:0000256" key="11">
    <source>
        <dbReference type="ARBA" id="ARBA00022989"/>
    </source>
</evidence>
<keyword evidence="9" id="KW-0418">Kinase</keyword>
<keyword evidence="13" id="KW-1015">Disulfide bond</keyword>
<evidence type="ECO:0000256" key="18">
    <source>
        <dbReference type="SAM" id="Phobius"/>
    </source>
</evidence>
<dbReference type="InterPro" id="IPR038408">
    <property type="entry name" value="GNK2_sf"/>
</dbReference>
<dbReference type="GO" id="GO:0005524">
    <property type="term" value="F:ATP binding"/>
    <property type="evidence" value="ECO:0007669"/>
    <property type="project" value="UniProtKB-UniRule"/>
</dbReference>
<dbReference type="EC" id="2.7.11.1" evidence="2"/>
<dbReference type="PANTHER" id="PTHR27002:SF181">
    <property type="entry name" value="RECEPTOR-LIKE SERINE_THREONINE-PROTEIN KINASE"/>
    <property type="match status" value="1"/>
</dbReference>
<dbReference type="EMBL" id="CM010722">
    <property type="protein sequence ID" value="RZC75123.1"/>
    <property type="molecule type" value="Genomic_DNA"/>
</dbReference>
<evidence type="ECO:0000256" key="8">
    <source>
        <dbReference type="ARBA" id="ARBA00022741"/>
    </source>
</evidence>
<dbReference type="Pfam" id="PF07714">
    <property type="entry name" value="PK_Tyr_Ser-Thr"/>
    <property type="match status" value="1"/>
</dbReference>
<dbReference type="FunFam" id="1.10.510.10:FF:001697">
    <property type="entry name" value="Uncharacterized protein"/>
    <property type="match status" value="1"/>
</dbReference>
<evidence type="ECO:0000256" key="14">
    <source>
        <dbReference type="ARBA" id="ARBA00023180"/>
    </source>
</evidence>
<evidence type="ECO:0000256" key="3">
    <source>
        <dbReference type="ARBA" id="ARBA00022527"/>
    </source>
</evidence>
<dbReference type="OMA" id="CNTNDAM"/>
<dbReference type="InterPro" id="IPR002902">
    <property type="entry name" value="GNK2"/>
</dbReference>
<evidence type="ECO:0000256" key="4">
    <source>
        <dbReference type="ARBA" id="ARBA00022679"/>
    </source>
</evidence>
<dbReference type="CDD" id="cd14066">
    <property type="entry name" value="STKc_IRAK"/>
    <property type="match status" value="1"/>
</dbReference>
<evidence type="ECO:0000256" key="9">
    <source>
        <dbReference type="ARBA" id="ARBA00022777"/>
    </source>
</evidence>
<feature type="transmembrane region" description="Helical" evidence="18">
    <location>
        <begin position="509"/>
        <end position="530"/>
    </location>
</feature>
<dbReference type="InterPro" id="IPR017441">
    <property type="entry name" value="Protein_kinase_ATP_BS"/>
</dbReference>
<reference evidence="21 22" key="1">
    <citation type="journal article" date="2018" name="Science">
        <title>The opium poppy genome and morphinan production.</title>
        <authorList>
            <person name="Guo L."/>
            <person name="Winzer T."/>
            <person name="Yang X."/>
            <person name="Li Y."/>
            <person name="Ning Z."/>
            <person name="He Z."/>
            <person name="Teodor R."/>
            <person name="Lu Y."/>
            <person name="Bowser T.A."/>
            <person name="Graham I.A."/>
            <person name="Ye K."/>
        </authorList>
    </citation>
    <scope>NUCLEOTIDE SEQUENCE [LARGE SCALE GENOMIC DNA]</scope>
    <source>
        <strain evidence="22">cv. HN1</strain>
        <tissue evidence="21">Leaves</tissue>
    </source>
</reference>
<evidence type="ECO:0000256" key="13">
    <source>
        <dbReference type="ARBA" id="ARBA00023157"/>
    </source>
</evidence>
<dbReference type="PROSITE" id="PS00107">
    <property type="entry name" value="PROTEIN_KINASE_ATP"/>
    <property type="match status" value="1"/>
</dbReference>
<evidence type="ECO:0000256" key="16">
    <source>
        <dbReference type="ARBA" id="ARBA00048679"/>
    </source>
</evidence>
<feature type="binding site" evidence="17">
    <location>
        <position position="590"/>
    </location>
    <ligand>
        <name>ATP</name>
        <dbReference type="ChEBI" id="CHEBI:30616"/>
    </ligand>
</feature>
<proteinExistence type="predicted"/>
<feature type="domain" description="Protein kinase" evidence="19">
    <location>
        <begin position="562"/>
        <end position="851"/>
    </location>
</feature>
<comment type="catalytic activity">
    <reaction evidence="16">
        <text>L-seryl-[protein] + ATP = O-phospho-L-seryl-[protein] + ADP + H(+)</text>
        <dbReference type="Rhea" id="RHEA:17989"/>
        <dbReference type="Rhea" id="RHEA-COMP:9863"/>
        <dbReference type="Rhea" id="RHEA-COMP:11604"/>
        <dbReference type="ChEBI" id="CHEBI:15378"/>
        <dbReference type="ChEBI" id="CHEBI:29999"/>
        <dbReference type="ChEBI" id="CHEBI:30616"/>
        <dbReference type="ChEBI" id="CHEBI:83421"/>
        <dbReference type="ChEBI" id="CHEBI:456216"/>
        <dbReference type="EC" id="2.7.11.1"/>
    </reaction>
</comment>
<dbReference type="GO" id="GO:0005886">
    <property type="term" value="C:plasma membrane"/>
    <property type="evidence" value="ECO:0007669"/>
    <property type="project" value="TreeGrafter"/>
</dbReference>
<keyword evidence="10 17" id="KW-0067">ATP-binding</keyword>
<dbReference type="InterPro" id="IPR011009">
    <property type="entry name" value="Kinase-like_dom_sf"/>
</dbReference>
<comment type="catalytic activity">
    <reaction evidence="15">
        <text>L-threonyl-[protein] + ATP = O-phospho-L-threonyl-[protein] + ADP + H(+)</text>
        <dbReference type="Rhea" id="RHEA:46608"/>
        <dbReference type="Rhea" id="RHEA-COMP:11060"/>
        <dbReference type="Rhea" id="RHEA-COMP:11605"/>
        <dbReference type="ChEBI" id="CHEBI:15378"/>
        <dbReference type="ChEBI" id="CHEBI:30013"/>
        <dbReference type="ChEBI" id="CHEBI:30616"/>
        <dbReference type="ChEBI" id="CHEBI:61977"/>
        <dbReference type="ChEBI" id="CHEBI:456216"/>
        <dbReference type="EC" id="2.7.11.1"/>
    </reaction>
</comment>
<dbReference type="PANTHER" id="PTHR27002">
    <property type="entry name" value="RECEPTOR-LIKE SERINE/THREONINE-PROTEIN KINASE SD1-8"/>
    <property type="match status" value="1"/>
</dbReference>
<accession>A0A4Y7KP56</accession>
<dbReference type="SMART" id="SM00220">
    <property type="entry name" value="S_TKc"/>
    <property type="match status" value="1"/>
</dbReference>
<dbReference type="Gramene" id="RZC75123">
    <property type="protein sequence ID" value="RZC75123"/>
    <property type="gene ID" value="C5167_050610"/>
</dbReference>
<evidence type="ECO:0000259" key="19">
    <source>
        <dbReference type="PROSITE" id="PS50011"/>
    </source>
</evidence>
<keyword evidence="14" id="KW-0325">Glycoprotein</keyword>
<feature type="domain" description="Protein kinase" evidence="19">
    <location>
        <begin position="1"/>
        <end position="198"/>
    </location>
</feature>
<dbReference type="CDD" id="cd23509">
    <property type="entry name" value="Gnk2-like"/>
    <property type="match status" value="2"/>
</dbReference>
<dbReference type="PROSITE" id="PS51473">
    <property type="entry name" value="GNK2"/>
    <property type="match status" value="2"/>
</dbReference>
<keyword evidence="3" id="KW-0723">Serine/threonine-protein kinase</keyword>
<dbReference type="Pfam" id="PF01657">
    <property type="entry name" value="Stress-antifung"/>
    <property type="match status" value="2"/>
</dbReference>
<evidence type="ECO:0000256" key="17">
    <source>
        <dbReference type="PROSITE-ProRule" id="PRU10141"/>
    </source>
</evidence>
<evidence type="ECO:0000256" key="12">
    <source>
        <dbReference type="ARBA" id="ARBA00023136"/>
    </source>
</evidence>
<dbReference type="InterPro" id="IPR001245">
    <property type="entry name" value="Ser-Thr/Tyr_kinase_cat_dom"/>
</dbReference>
<evidence type="ECO:0000256" key="2">
    <source>
        <dbReference type="ARBA" id="ARBA00012513"/>
    </source>
</evidence>
<dbReference type="FunFam" id="3.30.200.20:FF:000195">
    <property type="entry name" value="G-type lectin S-receptor-like serine/threonine-protein kinase"/>
    <property type="match status" value="1"/>
</dbReference>
<feature type="domain" description="Gnk2-homologous" evidence="20">
    <location>
        <begin position="389"/>
        <end position="496"/>
    </location>
</feature>
<name>A0A4Y7KP56_PAPSO</name>
<keyword evidence="22" id="KW-1185">Reference proteome</keyword>